<dbReference type="PANTHER" id="PTHR46481">
    <property type="entry name" value="ZINC FINGER BED DOMAIN-CONTAINING PROTEIN 4"/>
    <property type="match status" value="1"/>
</dbReference>
<sequence length="759" mass="85967">MQNLPKTIKSCGNTSNLLSHVKNIHKATFLDMNKEYSQVLSNVNLLNIHSETITKTNEADSEPAVPSPEPLPSISTAVSKYIHVDNPVPPPLKRQKSIDESFKNISAYSESGNKTLQVNNALIYMICKDNQPFTIVENDGFRNIMKITAPHYKLPSKTTLTCWVDDKYDALSAVFKNKLKCLENITLTTDMWTETMSMRSFLGITGHFGICTEFFSITLGVYQSFDRNTSNHIAEMLLKSCSEWDIDVDKVSAVVTDNAASMIKAVDLALGKKHIPCFAHTLNLVALNAIQHCPELQNLITKVKTIVTWFKQSNTASNELRKATEKETKTAPPMLNASELSVLSSVLLVLRPLEAATKEISGDRYCTSSKVIPLVHCLVLKIQPLQLEDSLANELKSFVLNEIGKRMGAIERVTPLAIATVLDPRYKKIHFRDALACSTAVAKIKDLMKNTTQNVKMSESDSDQSEKQEESFSLWDHHHKLVSKNWKSSQSDDAISDELSIYLRSPVSGRLNENPLEIWQDLKIQFPKLYKIAFKYLTIVGTSVPSERLFSKAAQIVNQQSHRMKAVAKIKDLMKNTTQNVEMSESDSDQSEKQEESFSLWDHHHKLVSKNWKSSQSDDAISDELSIYLRSPVSGRLNENPLEIWQDLKIQFPKLYKIAFKYLTIVGTSVPSERLFSKAAQIVNQQSHRMKEHSRPYIHILGTIGLTRKKQLTPKCKHLYKKLMEYYSDANNMQKRIMSNQSRLAHAENFATSKMFIFI</sequence>
<gene>
    <name evidence="7" type="ORF">APLA_LOCUS5763</name>
</gene>
<dbReference type="SUPFAM" id="SSF53098">
    <property type="entry name" value="Ribonuclease H-like"/>
    <property type="match status" value="2"/>
</dbReference>
<dbReference type="SUPFAM" id="SSF140996">
    <property type="entry name" value="Hermes dimerisation domain"/>
    <property type="match status" value="1"/>
</dbReference>
<dbReference type="InterPro" id="IPR012337">
    <property type="entry name" value="RNaseH-like_sf"/>
</dbReference>
<comment type="caution">
    <text evidence="7">The sequence shown here is derived from an EMBL/GenBank/DDBJ whole genome shotgun (WGS) entry which is preliminary data.</text>
</comment>
<dbReference type="OrthoDB" id="406838at2759"/>
<evidence type="ECO:0000256" key="1">
    <source>
        <dbReference type="ARBA" id="ARBA00004123"/>
    </source>
</evidence>
<dbReference type="EMBL" id="CADEBD010000291">
    <property type="protein sequence ID" value="CAB3232696.1"/>
    <property type="molecule type" value="Genomic_DNA"/>
</dbReference>
<dbReference type="Pfam" id="PF05699">
    <property type="entry name" value="Dimer_Tnp_hAT"/>
    <property type="match status" value="2"/>
</dbReference>
<evidence type="ECO:0000256" key="4">
    <source>
        <dbReference type="ARBA" id="ARBA00022833"/>
    </source>
</evidence>
<evidence type="ECO:0000256" key="5">
    <source>
        <dbReference type="ARBA" id="ARBA00023242"/>
    </source>
</evidence>
<evidence type="ECO:0000313" key="7">
    <source>
        <dbReference type="EMBL" id="CAB3232696.1"/>
    </source>
</evidence>
<dbReference type="GO" id="GO:0005634">
    <property type="term" value="C:nucleus"/>
    <property type="evidence" value="ECO:0007669"/>
    <property type="project" value="UniProtKB-SubCell"/>
</dbReference>
<accession>A0A8S0ZMF7</accession>
<reference evidence="7 8" key="1">
    <citation type="submission" date="2020-04" db="EMBL/GenBank/DDBJ databases">
        <authorList>
            <person name="Wallbank WR R."/>
            <person name="Pardo Diaz C."/>
            <person name="Kozak K."/>
            <person name="Martin S."/>
            <person name="Jiggins C."/>
            <person name="Moest M."/>
            <person name="Warren A I."/>
            <person name="Byers J.R.P. K."/>
            <person name="Montejo-Kovacevich G."/>
            <person name="Yen C E."/>
        </authorList>
    </citation>
    <scope>NUCLEOTIDE SEQUENCE [LARGE SCALE GENOMIC DNA]</scope>
</reference>
<comment type="subcellular location">
    <subcellularLocation>
        <location evidence="1">Nucleus</location>
    </subcellularLocation>
</comment>
<keyword evidence="3" id="KW-0863">Zinc-finger</keyword>
<keyword evidence="2" id="KW-0479">Metal-binding</keyword>
<evidence type="ECO:0000259" key="6">
    <source>
        <dbReference type="Pfam" id="PF05699"/>
    </source>
</evidence>
<dbReference type="GO" id="GO:0046983">
    <property type="term" value="F:protein dimerization activity"/>
    <property type="evidence" value="ECO:0007669"/>
    <property type="project" value="InterPro"/>
</dbReference>
<keyword evidence="4" id="KW-0862">Zinc</keyword>
<evidence type="ECO:0000256" key="2">
    <source>
        <dbReference type="ARBA" id="ARBA00022723"/>
    </source>
</evidence>
<dbReference type="Proteomes" id="UP000494256">
    <property type="component" value="Unassembled WGS sequence"/>
</dbReference>
<keyword evidence="5" id="KW-0539">Nucleus</keyword>
<protein>
    <recommendedName>
        <fullName evidence="6">HAT C-terminal dimerisation domain-containing protein</fullName>
    </recommendedName>
</protein>
<dbReference type="InterPro" id="IPR008906">
    <property type="entry name" value="HATC_C_dom"/>
</dbReference>
<dbReference type="InterPro" id="IPR052035">
    <property type="entry name" value="ZnF_BED_domain_contain"/>
</dbReference>
<proteinExistence type="predicted"/>
<organism evidence="7 8">
    <name type="scientific">Arctia plantaginis</name>
    <name type="common">Wood tiger moth</name>
    <name type="synonym">Phalaena plantaginis</name>
    <dbReference type="NCBI Taxonomy" id="874455"/>
    <lineage>
        <taxon>Eukaryota</taxon>
        <taxon>Metazoa</taxon>
        <taxon>Ecdysozoa</taxon>
        <taxon>Arthropoda</taxon>
        <taxon>Hexapoda</taxon>
        <taxon>Insecta</taxon>
        <taxon>Pterygota</taxon>
        <taxon>Neoptera</taxon>
        <taxon>Endopterygota</taxon>
        <taxon>Lepidoptera</taxon>
        <taxon>Glossata</taxon>
        <taxon>Ditrysia</taxon>
        <taxon>Noctuoidea</taxon>
        <taxon>Erebidae</taxon>
        <taxon>Arctiinae</taxon>
        <taxon>Arctia</taxon>
    </lineage>
</organism>
<evidence type="ECO:0000313" key="8">
    <source>
        <dbReference type="Proteomes" id="UP000494256"/>
    </source>
</evidence>
<evidence type="ECO:0000256" key="3">
    <source>
        <dbReference type="ARBA" id="ARBA00022771"/>
    </source>
</evidence>
<name>A0A8S0ZMF7_ARCPL</name>
<feature type="domain" description="HAT C-terminal dimerisation" evidence="6">
    <location>
        <begin position="498"/>
        <end position="565"/>
    </location>
</feature>
<dbReference type="PANTHER" id="PTHR46481:SF10">
    <property type="entry name" value="ZINC FINGER BED DOMAIN-CONTAINING PROTEIN 39"/>
    <property type="match status" value="1"/>
</dbReference>
<dbReference type="GO" id="GO:0008270">
    <property type="term" value="F:zinc ion binding"/>
    <property type="evidence" value="ECO:0007669"/>
    <property type="project" value="UniProtKB-KW"/>
</dbReference>
<dbReference type="AlphaFoldDB" id="A0A8S0ZMF7"/>
<feature type="domain" description="HAT C-terminal dimerisation" evidence="6">
    <location>
        <begin position="624"/>
        <end position="694"/>
    </location>
</feature>